<evidence type="ECO:0000313" key="3">
    <source>
        <dbReference type="Proteomes" id="UP000323720"/>
    </source>
</evidence>
<feature type="domain" description="General stress protein FMN-binding split barrel" evidence="1">
    <location>
        <begin position="13"/>
        <end position="158"/>
    </location>
</feature>
<keyword evidence="3" id="KW-1185">Reference proteome</keyword>
<name>A0A5D0R886_9FLAO</name>
<reference evidence="2 3" key="1">
    <citation type="submission" date="2019-08" db="EMBL/GenBank/DDBJ databases">
        <title>Genomes of Antarctic Bizionia species.</title>
        <authorList>
            <person name="Bowman J.P."/>
        </authorList>
    </citation>
    <scope>NUCLEOTIDE SEQUENCE [LARGE SCALE GENOMIC DNA]</scope>
    <source>
        <strain evidence="2 3">ADA-4</strain>
    </source>
</reference>
<organism evidence="2 3">
    <name type="scientific">Bizionia myxarmorum</name>
    <dbReference type="NCBI Taxonomy" id="291186"/>
    <lineage>
        <taxon>Bacteria</taxon>
        <taxon>Pseudomonadati</taxon>
        <taxon>Bacteroidota</taxon>
        <taxon>Flavobacteriia</taxon>
        <taxon>Flavobacteriales</taxon>
        <taxon>Flavobacteriaceae</taxon>
        <taxon>Bizionia</taxon>
    </lineage>
</organism>
<accession>A0A5D0R886</accession>
<dbReference type="PANTHER" id="PTHR34818:SF1">
    <property type="entry name" value="PROTEIN BLI-3"/>
    <property type="match status" value="1"/>
</dbReference>
<evidence type="ECO:0000313" key="2">
    <source>
        <dbReference type="EMBL" id="TYB77091.1"/>
    </source>
</evidence>
<dbReference type="InterPro" id="IPR052917">
    <property type="entry name" value="Stress-Dev_Protein"/>
</dbReference>
<protein>
    <submittedName>
        <fullName evidence="2">General stress protein</fullName>
    </submittedName>
</protein>
<sequence length="170" mass="19757">MSTRNYNKDTNGLEKMRALVDAPKIVMLATQLNKTPFSVCPMTLQEMDTQGDLWFFTSKTSSHFTDIQEDNRVQIIYTDDEKKRYISIYGNATHIVDDQKIDELWNPMLNTWFEGKDDSNLALLNVNMENAYYWDTQHNKLVSFFKIVEGAITDKTPDLGEHGHIDMQDH</sequence>
<comment type="caution">
    <text evidence="2">The sequence shown here is derived from an EMBL/GenBank/DDBJ whole genome shotgun (WGS) entry which is preliminary data.</text>
</comment>
<dbReference type="OrthoDB" id="1432662at2"/>
<gene>
    <name evidence="2" type="ORF">ES674_10405</name>
</gene>
<dbReference type="PANTHER" id="PTHR34818">
    <property type="entry name" value="PROTEIN BLI-3"/>
    <property type="match status" value="1"/>
</dbReference>
<dbReference type="InterPro" id="IPR012349">
    <property type="entry name" value="Split_barrel_FMN-bd"/>
</dbReference>
<dbReference type="Pfam" id="PF16242">
    <property type="entry name" value="Pyrid_ox_like"/>
    <property type="match status" value="1"/>
</dbReference>
<dbReference type="SUPFAM" id="SSF50475">
    <property type="entry name" value="FMN-binding split barrel"/>
    <property type="match status" value="1"/>
</dbReference>
<dbReference type="InterPro" id="IPR038725">
    <property type="entry name" value="YdaG_split_barrel_FMN-bd"/>
</dbReference>
<dbReference type="RefSeq" id="WP_148403970.1">
    <property type="nucleotide sequence ID" value="NZ_VSKK01000002.1"/>
</dbReference>
<dbReference type="Proteomes" id="UP000323720">
    <property type="component" value="Unassembled WGS sequence"/>
</dbReference>
<proteinExistence type="predicted"/>
<dbReference type="Gene3D" id="2.30.110.10">
    <property type="entry name" value="Electron Transport, Fmn-binding Protein, Chain A"/>
    <property type="match status" value="1"/>
</dbReference>
<evidence type="ECO:0000259" key="1">
    <source>
        <dbReference type="Pfam" id="PF16242"/>
    </source>
</evidence>
<dbReference type="AlphaFoldDB" id="A0A5D0R886"/>
<dbReference type="EMBL" id="VSKK01000002">
    <property type="protein sequence ID" value="TYB77091.1"/>
    <property type="molecule type" value="Genomic_DNA"/>
</dbReference>